<dbReference type="PANTHER" id="PTHR37067:SF3">
    <property type="entry name" value="PX DOMAIN-CONTAINING PROTEIN"/>
    <property type="match status" value="1"/>
</dbReference>
<dbReference type="Proteomes" id="UP001165083">
    <property type="component" value="Unassembled WGS sequence"/>
</dbReference>
<keyword evidence="3" id="KW-1185">Reference proteome</keyword>
<feature type="compositionally biased region" description="Low complexity" evidence="1">
    <location>
        <begin position="12"/>
        <end position="21"/>
    </location>
</feature>
<gene>
    <name evidence="2" type="ORF">Plil01_001060600</name>
</gene>
<evidence type="ECO:0000256" key="1">
    <source>
        <dbReference type="SAM" id="MobiDB-lite"/>
    </source>
</evidence>
<dbReference type="OrthoDB" id="163783at2759"/>
<name>A0A9W6U473_9STRA</name>
<comment type="caution">
    <text evidence="2">The sequence shown here is derived from an EMBL/GenBank/DDBJ whole genome shotgun (WGS) entry which is preliminary data.</text>
</comment>
<protein>
    <submittedName>
        <fullName evidence="2">Unnamed protein product</fullName>
    </submittedName>
</protein>
<accession>A0A9W6U473</accession>
<dbReference type="PANTHER" id="PTHR37067">
    <property type="entry name" value="PX DOMAIN-CONTAINING PROTEIN"/>
    <property type="match status" value="1"/>
</dbReference>
<evidence type="ECO:0000313" key="2">
    <source>
        <dbReference type="EMBL" id="GMF25655.1"/>
    </source>
</evidence>
<sequence length="775" mass="86179">MSSSEAMETVQAAEAAAAPAATSTGSQRKFGPKWEIKYAVAVTERDPLTQLPTKAVCLMCQAFEREETVGSKRKKSSRVRSFSSPWRPDNMKRHMEQQHPSRWEQYQTLGDGEKRAYFSSARATREGLAMAAAGDVAPAAVAPMVSEPTPSTEAQAIAAQTRAFLIDRDVVDELVADVLFQTTNDDYRNAWNVPVTFTLLEEASPGAGDGLVDLNESRYVARVESLLRFNMCLKYVAMGISFGQVVPLLKRTAEETGTSLNGSIFTEQQLACLCRVACAVNLQTLKNALQGVWAFAIAIERGKNAGSAYLDARVRFERDSHLHDFHLVSVPIREDSPQIIEHQCDAMIKCLDVVAPRWKTQLIGVSTSDCVSKMPSCARVLVNRLSRDCITSFYCEWGAVQQLELVIQKAFDELCNQRFISALTVLAGHFRRQRALIREMNGDVCPKFEEGQWRSISNVLKWFTENRARLTKFIQEIQPVSAPGKEWWITVLAVNSVMERVNVALSSLRGPVATEGLLRREFLNKLVTDLGLMTGALGPLSATQRAGVNQTDNFEVGDFTLSRDATLSFLKEQGSFAINAVDELAESFPTCCQAAVESTAKFVLSIMAKTHRIILDSAEISASSSTVPPFLPQALCKMRNQAFVAHIQFQRVRLLQHFSLDEIEQIEDQHRLLRTAYQLDDHVSQQLSALPAATSFREAWKDGRFGGNDCRLLRQFCGAIASIAADPVVLSKTSEYEFSLINWRRSPFGLSLVDFSLEAVLHAQQYCALSRLREC</sequence>
<dbReference type="AlphaFoldDB" id="A0A9W6U473"/>
<feature type="compositionally biased region" description="Basic and acidic residues" evidence="1">
    <location>
        <begin position="89"/>
        <end position="101"/>
    </location>
</feature>
<proteinExistence type="predicted"/>
<dbReference type="EMBL" id="BSXW01000563">
    <property type="protein sequence ID" value="GMF25655.1"/>
    <property type="molecule type" value="Genomic_DNA"/>
</dbReference>
<organism evidence="2 3">
    <name type="scientific">Phytophthora lilii</name>
    <dbReference type="NCBI Taxonomy" id="2077276"/>
    <lineage>
        <taxon>Eukaryota</taxon>
        <taxon>Sar</taxon>
        <taxon>Stramenopiles</taxon>
        <taxon>Oomycota</taxon>
        <taxon>Peronosporomycetes</taxon>
        <taxon>Peronosporales</taxon>
        <taxon>Peronosporaceae</taxon>
        <taxon>Phytophthora</taxon>
    </lineage>
</organism>
<feature type="region of interest" description="Disordered" evidence="1">
    <location>
        <begin position="68"/>
        <end position="101"/>
    </location>
</feature>
<evidence type="ECO:0000313" key="3">
    <source>
        <dbReference type="Proteomes" id="UP001165083"/>
    </source>
</evidence>
<feature type="region of interest" description="Disordered" evidence="1">
    <location>
        <begin position="1"/>
        <end position="28"/>
    </location>
</feature>
<reference evidence="2" key="1">
    <citation type="submission" date="2023-04" db="EMBL/GenBank/DDBJ databases">
        <title>Phytophthora lilii NBRC 32176.</title>
        <authorList>
            <person name="Ichikawa N."/>
            <person name="Sato H."/>
            <person name="Tonouchi N."/>
        </authorList>
    </citation>
    <scope>NUCLEOTIDE SEQUENCE</scope>
    <source>
        <strain evidence="2">NBRC 32176</strain>
    </source>
</reference>